<dbReference type="GO" id="GO:0003700">
    <property type="term" value="F:DNA-binding transcription factor activity"/>
    <property type="evidence" value="ECO:0007669"/>
    <property type="project" value="TreeGrafter"/>
</dbReference>
<reference evidence="6 7" key="2">
    <citation type="submission" date="2020-06" db="EMBL/GenBank/DDBJ databases">
        <title>Antribacter stalactiti gen. nov., sp. nov., a new member of the family Nacardiaceae isolated from a cave.</title>
        <authorList>
            <person name="Kim I.S."/>
        </authorList>
    </citation>
    <scope>NUCLEOTIDE SEQUENCE [LARGE SCALE GENOMIC DNA]</scope>
    <source>
        <strain evidence="6 7">YC2-7</strain>
    </source>
</reference>
<dbReference type="EMBL" id="VCQU01000001">
    <property type="protein sequence ID" value="NMN93513.1"/>
    <property type="molecule type" value="Genomic_DNA"/>
</dbReference>
<dbReference type="RefSeq" id="WP_169584223.1">
    <property type="nucleotide sequence ID" value="NZ_VCQU01000001.1"/>
</dbReference>
<evidence type="ECO:0000256" key="2">
    <source>
        <dbReference type="ARBA" id="ARBA00023125"/>
    </source>
</evidence>
<keyword evidence="1" id="KW-0805">Transcription regulation</keyword>
<dbReference type="InterPro" id="IPR001647">
    <property type="entry name" value="HTH_TetR"/>
</dbReference>
<dbReference type="Pfam" id="PF00440">
    <property type="entry name" value="TetR_N"/>
    <property type="match status" value="1"/>
</dbReference>
<dbReference type="GO" id="GO:0000976">
    <property type="term" value="F:transcription cis-regulatory region binding"/>
    <property type="evidence" value="ECO:0007669"/>
    <property type="project" value="TreeGrafter"/>
</dbReference>
<evidence type="ECO:0000259" key="5">
    <source>
        <dbReference type="PROSITE" id="PS50977"/>
    </source>
</evidence>
<comment type="caution">
    <text evidence="6">The sequence shown here is derived from an EMBL/GenBank/DDBJ whole genome shotgun (WGS) entry which is preliminary data.</text>
</comment>
<feature type="DNA-binding region" description="H-T-H motif" evidence="4">
    <location>
        <begin position="42"/>
        <end position="61"/>
    </location>
</feature>
<protein>
    <submittedName>
        <fullName evidence="6">TetR/AcrR family transcriptional regulator</fullName>
    </submittedName>
</protein>
<gene>
    <name evidence="6" type="ORF">FGL95_00500</name>
</gene>
<accession>A0A848K4C2</accession>
<evidence type="ECO:0000256" key="1">
    <source>
        <dbReference type="ARBA" id="ARBA00023015"/>
    </source>
</evidence>
<dbReference type="PROSITE" id="PS50977">
    <property type="entry name" value="HTH_TETR_2"/>
    <property type="match status" value="1"/>
</dbReference>
<dbReference type="SUPFAM" id="SSF46689">
    <property type="entry name" value="Homeodomain-like"/>
    <property type="match status" value="1"/>
</dbReference>
<reference evidence="6 7" key="1">
    <citation type="submission" date="2019-05" db="EMBL/GenBank/DDBJ databases">
        <authorList>
            <person name="Lee S.D."/>
        </authorList>
    </citation>
    <scope>NUCLEOTIDE SEQUENCE [LARGE SCALE GENOMIC DNA]</scope>
    <source>
        <strain evidence="6 7">YC2-7</strain>
    </source>
</reference>
<evidence type="ECO:0000256" key="3">
    <source>
        <dbReference type="ARBA" id="ARBA00023163"/>
    </source>
</evidence>
<organism evidence="6 7">
    <name type="scientific">Antrihabitans stalactiti</name>
    <dbReference type="NCBI Taxonomy" id="2584121"/>
    <lineage>
        <taxon>Bacteria</taxon>
        <taxon>Bacillati</taxon>
        <taxon>Actinomycetota</taxon>
        <taxon>Actinomycetes</taxon>
        <taxon>Mycobacteriales</taxon>
        <taxon>Nocardiaceae</taxon>
        <taxon>Antrihabitans</taxon>
    </lineage>
</organism>
<keyword evidence="2 4" id="KW-0238">DNA-binding</keyword>
<keyword evidence="3" id="KW-0804">Transcription</keyword>
<dbReference type="Gene3D" id="1.10.357.10">
    <property type="entry name" value="Tetracycline Repressor, domain 2"/>
    <property type="match status" value="1"/>
</dbReference>
<evidence type="ECO:0000313" key="7">
    <source>
        <dbReference type="Proteomes" id="UP000535543"/>
    </source>
</evidence>
<keyword evidence="7" id="KW-1185">Reference proteome</keyword>
<dbReference type="InterPro" id="IPR050109">
    <property type="entry name" value="HTH-type_TetR-like_transc_reg"/>
</dbReference>
<proteinExistence type="predicted"/>
<evidence type="ECO:0000256" key="4">
    <source>
        <dbReference type="PROSITE-ProRule" id="PRU00335"/>
    </source>
</evidence>
<name>A0A848K4C2_9NOCA</name>
<dbReference type="InterPro" id="IPR009057">
    <property type="entry name" value="Homeodomain-like_sf"/>
</dbReference>
<dbReference type="Proteomes" id="UP000535543">
    <property type="component" value="Unassembled WGS sequence"/>
</dbReference>
<dbReference type="PANTHER" id="PTHR30055">
    <property type="entry name" value="HTH-TYPE TRANSCRIPTIONAL REGULATOR RUTR"/>
    <property type="match status" value="1"/>
</dbReference>
<dbReference type="PANTHER" id="PTHR30055:SF174">
    <property type="entry name" value="TRANSCRIPTIONAL REGULATORY PROTEIN (PROBABLY TETR-FAMILY)-RELATED"/>
    <property type="match status" value="1"/>
</dbReference>
<sequence>MTDTAAAAGDVKPRRMLPSERRDDLIAATLSLFGRKPHHKVTPADIVAEAGVSRALFYRYFSSMDELNIAALEKVTEGLTAQLLPPEDEPLVGQVRHAIHELFSFARAYPTPYIALVRRGPGVSTPGAYELVEKVRTDTIDAILARARAAPTPYLLLTVRSWIGLLEGTVLTWLTDRVEERALPRHELEDWLLGQLRAMVAATTEFDSGAADLARGLQ</sequence>
<dbReference type="Pfam" id="PF21943">
    <property type="entry name" value="TetR_C_46"/>
    <property type="match status" value="1"/>
</dbReference>
<dbReference type="InterPro" id="IPR054129">
    <property type="entry name" value="DesT_TetR_C"/>
</dbReference>
<evidence type="ECO:0000313" key="6">
    <source>
        <dbReference type="EMBL" id="NMN93513.1"/>
    </source>
</evidence>
<feature type="domain" description="HTH tetR-type" evidence="5">
    <location>
        <begin position="19"/>
        <end position="79"/>
    </location>
</feature>
<dbReference type="AlphaFoldDB" id="A0A848K4C2"/>